<keyword evidence="3 6" id="KW-1133">Transmembrane helix</keyword>
<feature type="region of interest" description="Disordered" evidence="5">
    <location>
        <begin position="1"/>
        <end position="25"/>
    </location>
</feature>
<feature type="transmembrane region" description="Helical" evidence="6">
    <location>
        <begin position="39"/>
        <end position="58"/>
    </location>
</feature>
<evidence type="ECO:0000313" key="9">
    <source>
        <dbReference type="Proteomes" id="UP001461498"/>
    </source>
</evidence>
<proteinExistence type="predicted"/>
<keyword evidence="4 6" id="KW-0472">Membrane</keyword>
<dbReference type="GO" id="GO:0016020">
    <property type="term" value="C:membrane"/>
    <property type="evidence" value="ECO:0007669"/>
    <property type="project" value="UniProtKB-SubCell"/>
</dbReference>
<feature type="domain" description="Amino acid transporter transmembrane" evidence="7">
    <location>
        <begin position="35"/>
        <end position="289"/>
    </location>
</feature>
<evidence type="ECO:0000256" key="6">
    <source>
        <dbReference type="SAM" id="Phobius"/>
    </source>
</evidence>
<feature type="transmembrane region" description="Helical" evidence="6">
    <location>
        <begin position="129"/>
        <end position="152"/>
    </location>
</feature>
<dbReference type="PANTHER" id="PTHR22950">
    <property type="entry name" value="AMINO ACID TRANSPORTER"/>
    <property type="match status" value="1"/>
</dbReference>
<comment type="subcellular location">
    <subcellularLocation>
        <location evidence="1">Membrane</location>
        <topology evidence="1">Multi-pass membrane protein</topology>
    </subcellularLocation>
</comment>
<accession>A0AAW1CQH4</accession>
<dbReference type="EMBL" id="JAPXFL010000010">
    <property type="protein sequence ID" value="KAK9500839.1"/>
    <property type="molecule type" value="Genomic_DNA"/>
</dbReference>
<organism evidence="8 9">
    <name type="scientific">Rhynocoris fuscipes</name>
    <dbReference type="NCBI Taxonomy" id="488301"/>
    <lineage>
        <taxon>Eukaryota</taxon>
        <taxon>Metazoa</taxon>
        <taxon>Ecdysozoa</taxon>
        <taxon>Arthropoda</taxon>
        <taxon>Hexapoda</taxon>
        <taxon>Insecta</taxon>
        <taxon>Pterygota</taxon>
        <taxon>Neoptera</taxon>
        <taxon>Paraneoptera</taxon>
        <taxon>Hemiptera</taxon>
        <taxon>Heteroptera</taxon>
        <taxon>Panheteroptera</taxon>
        <taxon>Cimicomorpha</taxon>
        <taxon>Reduviidae</taxon>
        <taxon>Harpactorinae</taxon>
        <taxon>Harpactorini</taxon>
        <taxon>Rhynocoris</taxon>
    </lineage>
</organism>
<reference evidence="8 9" key="1">
    <citation type="submission" date="2022-12" db="EMBL/GenBank/DDBJ databases">
        <title>Chromosome-level genome assembly of true bugs.</title>
        <authorList>
            <person name="Ma L."/>
            <person name="Li H."/>
        </authorList>
    </citation>
    <scope>NUCLEOTIDE SEQUENCE [LARGE SCALE GENOMIC DNA]</scope>
    <source>
        <strain evidence="8">Lab_2022b</strain>
    </source>
</reference>
<gene>
    <name evidence="8" type="ORF">O3M35_002025</name>
</gene>
<keyword evidence="9" id="KW-1185">Reference proteome</keyword>
<evidence type="ECO:0000256" key="3">
    <source>
        <dbReference type="ARBA" id="ARBA00022989"/>
    </source>
</evidence>
<keyword evidence="2 6" id="KW-0812">Transmembrane</keyword>
<evidence type="ECO:0000259" key="7">
    <source>
        <dbReference type="Pfam" id="PF01490"/>
    </source>
</evidence>
<sequence length="304" mass="34861">MKNRTMERSNSADYNNDDNEYNPFENREVSKPLKYRDGIFHLVAAFISRGLITLPLAIHKAGLLCSFVFVSFLWICYPYIIHCLMVTKHRVEKDSKVPYLSYPKLVYIAFQTGPMFFKSIAKYVRLVTIVFYLFYHVVKCLTVTTDICLIVAKIYGLEYKDDKALMSLYKFLLLVPIILMTYFIKTLRGVNFAAYIAVICHTICLFTLFVIIYFIGYETLSLKNIIWIGSFADVLELVVLSTYSLEPLGLFIAVERNLDQPELFYGFTGLLSTANFGILVILIFLSILGSIVPHDAKNDDELKG</sequence>
<evidence type="ECO:0000256" key="1">
    <source>
        <dbReference type="ARBA" id="ARBA00004141"/>
    </source>
</evidence>
<dbReference type="Pfam" id="PF01490">
    <property type="entry name" value="Aa_trans"/>
    <property type="match status" value="1"/>
</dbReference>
<feature type="transmembrane region" description="Helical" evidence="6">
    <location>
        <begin position="164"/>
        <end position="184"/>
    </location>
</feature>
<evidence type="ECO:0000313" key="8">
    <source>
        <dbReference type="EMBL" id="KAK9500839.1"/>
    </source>
</evidence>
<feature type="transmembrane region" description="Helical" evidence="6">
    <location>
        <begin position="64"/>
        <end position="87"/>
    </location>
</feature>
<evidence type="ECO:0000256" key="2">
    <source>
        <dbReference type="ARBA" id="ARBA00022692"/>
    </source>
</evidence>
<dbReference type="GO" id="GO:0015179">
    <property type="term" value="F:L-amino acid transmembrane transporter activity"/>
    <property type="evidence" value="ECO:0007669"/>
    <property type="project" value="TreeGrafter"/>
</dbReference>
<comment type="caution">
    <text evidence="8">The sequence shown here is derived from an EMBL/GenBank/DDBJ whole genome shotgun (WGS) entry which is preliminary data.</text>
</comment>
<feature type="transmembrane region" description="Helical" evidence="6">
    <location>
        <begin position="263"/>
        <end position="288"/>
    </location>
</feature>
<dbReference type="AlphaFoldDB" id="A0AAW1CQH4"/>
<protein>
    <recommendedName>
        <fullName evidence="7">Amino acid transporter transmembrane domain-containing protein</fullName>
    </recommendedName>
</protein>
<evidence type="ECO:0000256" key="5">
    <source>
        <dbReference type="SAM" id="MobiDB-lite"/>
    </source>
</evidence>
<name>A0AAW1CQH4_9HEMI</name>
<dbReference type="Proteomes" id="UP001461498">
    <property type="component" value="Unassembled WGS sequence"/>
</dbReference>
<evidence type="ECO:0000256" key="4">
    <source>
        <dbReference type="ARBA" id="ARBA00023136"/>
    </source>
</evidence>
<feature type="transmembrane region" description="Helical" evidence="6">
    <location>
        <begin position="225"/>
        <end position="243"/>
    </location>
</feature>
<dbReference type="InterPro" id="IPR013057">
    <property type="entry name" value="AA_transpt_TM"/>
</dbReference>
<feature type="transmembrane region" description="Helical" evidence="6">
    <location>
        <begin position="190"/>
        <end position="213"/>
    </location>
</feature>